<evidence type="ECO:0000313" key="1">
    <source>
        <dbReference type="EMBL" id="CAI2177120.1"/>
    </source>
</evidence>
<reference evidence="1" key="1">
    <citation type="submission" date="2022-08" db="EMBL/GenBank/DDBJ databases">
        <authorList>
            <person name="Kallberg Y."/>
            <person name="Tangrot J."/>
            <person name="Rosling A."/>
        </authorList>
    </citation>
    <scope>NUCLEOTIDE SEQUENCE</scope>
    <source>
        <strain evidence="1">Wild A</strain>
    </source>
</reference>
<sequence>MILYNYLWLDIGIYKIAIEAIAAVLFFDCSLSEIHHLHCFQGFLKTSLSKVQTAPFQIGSSEVELKDLGGRLLRGLVRPLSIITPKRSLLSTANMFLATKEKMYTFSLYTFTSSNVQ</sequence>
<organism evidence="1 2">
    <name type="scientific">Funneliformis geosporum</name>
    <dbReference type="NCBI Taxonomy" id="1117311"/>
    <lineage>
        <taxon>Eukaryota</taxon>
        <taxon>Fungi</taxon>
        <taxon>Fungi incertae sedis</taxon>
        <taxon>Mucoromycota</taxon>
        <taxon>Glomeromycotina</taxon>
        <taxon>Glomeromycetes</taxon>
        <taxon>Glomerales</taxon>
        <taxon>Glomeraceae</taxon>
        <taxon>Funneliformis</taxon>
    </lineage>
</organism>
<proteinExistence type="predicted"/>
<keyword evidence="2" id="KW-1185">Reference proteome</keyword>
<evidence type="ECO:0000313" key="2">
    <source>
        <dbReference type="Proteomes" id="UP001153678"/>
    </source>
</evidence>
<dbReference type="Proteomes" id="UP001153678">
    <property type="component" value="Unassembled WGS sequence"/>
</dbReference>
<name>A0A9W4WWD5_9GLOM</name>
<dbReference type="EMBL" id="CAMKVN010001612">
    <property type="protein sequence ID" value="CAI2177120.1"/>
    <property type="molecule type" value="Genomic_DNA"/>
</dbReference>
<accession>A0A9W4WWD5</accession>
<dbReference type="AlphaFoldDB" id="A0A9W4WWD5"/>
<gene>
    <name evidence="1" type="ORF">FWILDA_LOCUS7926</name>
</gene>
<protein>
    <submittedName>
        <fullName evidence="1">14312_t:CDS:1</fullName>
    </submittedName>
</protein>
<comment type="caution">
    <text evidence="1">The sequence shown here is derived from an EMBL/GenBank/DDBJ whole genome shotgun (WGS) entry which is preliminary data.</text>
</comment>